<dbReference type="PROSITE" id="PS51257">
    <property type="entry name" value="PROKAR_LIPOPROTEIN"/>
    <property type="match status" value="1"/>
</dbReference>
<evidence type="ECO:0000313" key="8">
    <source>
        <dbReference type="Proteomes" id="UP000294927"/>
    </source>
</evidence>
<name>A0A4R7VAV1_9PSEU</name>
<gene>
    <name evidence="7" type="ORF">CLV71_11153</name>
</gene>
<keyword evidence="2 6" id="KW-0732">Signal</keyword>
<evidence type="ECO:0000256" key="6">
    <source>
        <dbReference type="SAM" id="SignalP"/>
    </source>
</evidence>
<dbReference type="Gene3D" id="3.40.190.10">
    <property type="entry name" value="Periplasmic binding protein-like II"/>
    <property type="match status" value="1"/>
</dbReference>
<accession>A0A4R7VAV1</accession>
<evidence type="ECO:0000256" key="5">
    <source>
        <dbReference type="ARBA" id="ARBA00023288"/>
    </source>
</evidence>
<organism evidence="7 8">
    <name type="scientific">Actinophytocola oryzae</name>
    <dbReference type="NCBI Taxonomy" id="502181"/>
    <lineage>
        <taxon>Bacteria</taxon>
        <taxon>Bacillati</taxon>
        <taxon>Actinomycetota</taxon>
        <taxon>Actinomycetes</taxon>
        <taxon>Pseudonocardiales</taxon>
        <taxon>Pseudonocardiaceae</taxon>
    </lineage>
</organism>
<dbReference type="EMBL" id="SOCP01000011">
    <property type="protein sequence ID" value="TDV46095.1"/>
    <property type="molecule type" value="Genomic_DNA"/>
</dbReference>
<sequence length="448" mass="47129">MRTRLLAALAATALLATACGSDDNAGDTNTLEMWTFKQAHVEPLKAAAAEFEAETGITVNITAYTPDDVFKSKLQTSAQSSDLADVFEVHAAGEDFVLGGSGILADFDSDVDDAWRGQFVAGVADSGKVDEARYQRSLKPEAPDAGIKTGQRFSVPFTIGTFGVIYANKSVLTAAGLDPTKTPKTWGEFISWLQATHAKDAQNGGLTVGLKSPTTGFNWLLEPLAYGYLGKDGYQALFSDDKSKAWGSQNGQKVLDLYNQLTPYWMPGTQTLSIDDADRAFAEGKAAFDLGGTFTLAAIKQGGMDPNEVVYFGVPPAEGGESSELGLAPLALTGLAISGQTSKNESALKWLKFLTKTDQAAKFAQASLDLPGVELDSDTLGPDLGAMTGVFGSADDGAYDPADVSFFAPAYVDTTAGETLVRMSPLGQADIAKTNSELGSIVATSWQG</sequence>
<dbReference type="Pfam" id="PF13416">
    <property type="entry name" value="SBP_bac_8"/>
    <property type="match status" value="1"/>
</dbReference>
<dbReference type="SUPFAM" id="SSF53850">
    <property type="entry name" value="Periplasmic binding protein-like II"/>
    <property type="match status" value="1"/>
</dbReference>
<keyword evidence="1" id="KW-1003">Cell membrane</keyword>
<keyword evidence="8" id="KW-1185">Reference proteome</keyword>
<dbReference type="OrthoDB" id="2510110at2"/>
<protein>
    <submittedName>
        <fullName evidence="7">Multiple sugar transport system substrate-binding protein</fullName>
    </submittedName>
</protein>
<evidence type="ECO:0000256" key="1">
    <source>
        <dbReference type="ARBA" id="ARBA00022475"/>
    </source>
</evidence>
<comment type="caution">
    <text evidence="7">The sequence shown here is derived from an EMBL/GenBank/DDBJ whole genome shotgun (WGS) entry which is preliminary data.</text>
</comment>
<evidence type="ECO:0000256" key="3">
    <source>
        <dbReference type="ARBA" id="ARBA00023136"/>
    </source>
</evidence>
<feature type="signal peptide" evidence="6">
    <location>
        <begin position="1"/>
        <end position="18"/>
    </location>
</feature>
<dbReference type="Proteomes" id="UP000294927">
    <property type="component" value="Unassembled WGS sequence"/>
</dbReference>
<keyword evidence="7" id="KW-0813">Transport</keyword>
<feature type="chain" id="PRO_5039477810" evidence="6">
    <location>
        <begin position="19"/>
        <end position="448"/>
    </location>
</feature>
<evidence type="ECO:0000256" key="4">
    <source>
        <dbReference type="ARBA" id="ARBA00023139"/>
    </source>
</evidence>
<dbReference type="PANTHER" id="PTHR43649">
    <property type="entry name" value="ARABINOSE-BINDING PROTEIN-RELATED"/>
    <property type="match status" value="1"/>
</dbReference>
<dbReference type="PANTHER" id="PTHR43649:SF33">
    <property type="entry name" value="POLYGALACTURONAN_RHAMNOGALACTURONAN-BINDING PROTEIN YTCQ"/>
    <property type="match status" value="1"/>
</dbReference>
<proteinExistence type="predicted"/>
<evidence type="ECO:0000256" key="2">
    <source>
        <dbReference type="ARBA" id="ARBA00022729"/>
    </source>
</evidence>
<keyword evidence="7" id="KW-0762">Sugar transport</keyword>
<dbReference type="RefSeq" id="WP_133905767.1">
    <property type="nucleotide sequence ID" value="NZ_SOCP01000011.1"/>
</dbReference>
<dbReference type="InterPro" id="IPR006059">
    <property type="entry name" value="SBP"/>
</dbReference>
<reference evidence="7 8" key="1">
    <citation type="submission" date="2019-03" db="EMBL/GenBank/DDBJ databases">
        <title>Genomic Encyclopedia of Archaeal and Bacterial Type Strains, Phase II (KMG-II): from individual species to whole genera.</title>
        <authorList>
            <person name="Goeker M."/>
        </authorList>
    </citation>
    <scope>NUCLEOTIDE SEQUENCE [LARGE SCALE GENOMIC DNA]</scope>
    <source>
        <strain evidence="7 8">DSM 45499</strain>
    </source>
</reference>
<dbReference type="InterPro" id="IPR050490">
    <property type="entry name" value="Bact_solute-bd_prot1"/>
</dbReference>
<keyword evidence="3" id="KW-0472">Membrane</keyword>
<keyword evidence="5" id="KW-0449">Lipoprotein</keyword>
<evidence type="ECO:0000313" key="7">
    <source>
        <dbReference type="EMBL" id="TDV46095.1"/>
    </source>
</evidence>
<dbReference type="AlphaFoldDB" id="A0A4R7VAV1"/>
<keyword evidence="4" id="KW-0564">Palmitate</keyword>